<reference evidence="3" key="1">
    <citation type="submission" date="2016-06" db="EMBL/GenBank/DDBJ databases">
        <title>Parallel loss of symbiosis genes in relatives of nitrogen-fixing non-legume Parasponia.</title>
        <authorList>
            <person name="Van Velzen R."/>
            <person name="Holmer R."/>
            <person name="Bu F."/>
            <person name="Rutten L."/>
            <person name="Van Zeijl A."/>
            <person name="Liu W."/>
            <person name="Santuari L."/>
            <person name="Cao Q."/>
            <person name="Sharma T."/>
            <person name="Shen D."/>
            <person name="Roswanjaya Y."/>
            <person name="Wardhani T."/>
            <person name="Kalhor M.S."/>
            <person name="Jansen J."/>
            <person name="Van den Hoogen J."/>
            <person name="Gungor B."/>
            <person name="Hartog M."/>
            <person name="Hontelez J."/>
            <person name="Verver J."/>
            <person name="Yang W.-C."/>
            <person name="Schijlen E."/>
            <person name="Repin R."/>
            <person name="Schilthuizen M."/>
            <person name="Schranz E."/>
            <person name="Heidstra R."/>
            <person name="Miyata K."/>
            <person name="Fedorova E."/>
            <person name="Kohlen W."/>
            <person name="Bisseling T."/>
            <person name="Smit S."/>
            <person name="Geurts R."/>
        </authorList>
    </citation>
    <scope>NUCLEOTIDE SEQUENCE [LARGE SCALE GENOMIC DNA]</scope>
    <source>
        <strain evidence="3">cv. RG33-2</strain>
    </source>
</reference>
<sequence>MLRVTEPEICWQRWEEVLRIRIGIVYLHSETVFDINQVQNESDATDDDEQGPIIGNAQKKGKVGGSGEEEAIGAEEVGGEAEPEVGDGVKGEGLVFMLCKSLIKLFICPEFTRCRYSRI</sequence>
<gene>
    <name evidence="2" type="ORF">TorRG33x02_186620</name>
</gene>
<keyword evidence="3" id="KW-1185">Reference proteome</keyword>
<dbReference type="EMBL" id="JXTC01000146">
    <property type="protein sequence ID" value="PON85513.1"/>
    <property type="molecule type" value="Genomic_DNA"/>
</dbReference>
<feature type="compositionally biased region" description="Acidic residues" evidence="1">
    <location>
        <begin position="67"/>
        <end position="85"/>
    </location>
</feature>
<proteinExistence type="predicted"/>
<protein>
    <submittedName>
        <fullName evidence="2">Uncharacterized protein</fullName>
    </submittedName>
</protein>
<organism evidence="2 3">
    <name type="scientific">Trema orientale</name>
    <name type="common">Charcoal tree</name>
    <name type="synonym">Celtis orientalis</name>
    <dbReference type="NCBI Taxonomy" id="63057"/>
    <lineage>
        <taxon>Eukaryota</taxon>
        <taxon>Viridiplantae</taxon>
        <taxon>Streptophyta</taxon>
        <taxon>Embryophyta</taxon>
        <taxon>Tracheophyta</taxon>
        <taxon>Spermatophyta</taxon>
        <taxon>Magnoliopsida</taxon>
        <taxon>eudicotyledons</taxon>
        <taxon>Gunneridae</taxon>
        <taxon>Pentapetalae</taxon>
        <taxon>rosids</taxon>
        <taxon>fabids</taxon>
        <taxon>Rosales</taxon>
        <taxon>Cannabaceae</taxon>
        <taxon>Trema</taxon>
    </lineage>
</organism>
<comment type="caution">
    <text evidence="2">The sequence shown here is derived from an EMBL/GenBank/DDBJ whole genome shotgun (WGS) entry which is preliminary data.</text>
</comment>
<accession>A0A2P5EJ47</accession>
<dbReference type="AlphaFoldDB" id="A0A2P5EJ47"/>
<evidence type="ECO:0000256" key="1">
    <source>
        <dbReference type="SAM" id="MobiDB-lite"/>
    </source>
</evidence>
<name>A0A2P5EJ47_TREOI</name>
<dbReference type="Proteomes" id="UP000237000">
    <property type="component" value="Unassembled WGS sequence"/>
</dbReference>
<dbReference type="InParanoid" id="A0A2P5EJ47"/>
<feature type="region of interest" description="Disordered" evidence="1">
    <location>
        <begin position="39"/>
        <end position="86"/>
    </location>
</feature>
<evidence type="ECO:0000313" key="2">
    <source>
        <dbReference type="EMBL" id="PON85513.1"/>
    </source>
</evidence>
<evidence type="ECO:0000313" key="3">
    <source>
        <dbReference type="Proteomes" id="UP000237000"/>
    </source>
</evidence>